<dbReference type="SUPFAM" id="SSF50998">
    <property type="entry name" value="Quinoprotein alcohol dehydrogenase-like"/>
    <property type="match status" value="1"/>
</dbReference>
<dbReference type="Pfam" id="PF00400">
    <property type="entry name" value="WD40"/>
    <property type="match status" value="6"/>
</dbReference>
<keyword evidence="2" id="KW-0677">Repeat</keyword>
<dbReference type="PRINTS" id="PR00320">
    <property type="entry name" value="GPROTEINBRPT"/>
</dbReference>
<evidence type="ECO:0000313" key="5">
    <source>
        <dbReference type="EMBL" id="GAA2524294.1"/>
    </source>
</evidence>
<dbReference type="InterPro" id="IPR001680">
    <property type="entry name" value="WD40_rpt"/>
</dbReference>
<feature type="region of interest" description="Disordered" evidence="4">
    <location>
        <begin position="118"/>
        <end position="171"/>
    </location>
</feature>
<feature type="repeat" description="WD" evidence="3">
    <location>
        <begin position="407"/>
        <end position="430"/>
    </location>
</feature>
<protein>
    <submittedName>
        <fullName evidence="5">Uncharacterized protein</fullName>
    </submittedName>
</protein>
<dbReference type="InterPro" id="IPR020472">
    <property type="entry name" value="WD40_PAC1"/>
</dbReference>
<reference evidence="5 6" key="1">
    <citation type="journal article" date="2019" name="Int. J. Syst. Evol. Microbiol.">
        <title>The Global Catalogue of Microorganisms (GCM) 10K type strain sequencing project: providing services to taxonomists for standard genome sequencing and annotation.</title>
        <authorList>
            <consortium name="The Broad Institute Genomics Platform"/>
            <consortium name="The Broad Institute Genome Sequencing Center for Infectious Disease"/>
            <person name="Wu L."/>
            <person name="Ma J."/>
        </authorList>
    </citation>
    <scope>NUCLEOTIDE SEQUENCE [LARGE SCALE GENOMIC DNA]</scope>
    <source>
        <strain evidence="5 6">JCM 4395</strain>
    </source>
</reference>
<dbReference type="PROSITE" id="PS50294">
    <property type="entry name" value="WD_REPEATS_REGION"/>
    <property type="match status" value="2"/>
</dbReference>
<accession>A0ABN3NKR8</accession>
<dbReference type="SMART" id="SM00320">
    <property type="entry name" value="WD40"/>
    <property type="match status" value="9"/>
</dbReference>
<evidence type="ECO:0000256" key="1">
    <source>
        <dbReference type="ARBA" id="ARBA00022574"/>
    </source>
</evidence>
<dbReference type="PANTHER" id="PTHR19879:SF9">
    <property type="entry name" value="TRANSCRIPTION INITIATION FACTOR TFIID SUBUNIT 5"/>
    <property type="match status" value="1"/>
</dbReference>
<organism evidence="5 6">
    <name type="scientific">Streptomyces longisporus</name>
    <dbReference type="NCBI Taxonomy" id="1948"/>
    <lineage>
        <taxon>Bacteria</taxon>
        <taxon>Bacillati</taxon>
        <taxon>Actinomycetota</taxon>
        <taxon>Actinomycetes</taxon>
        <taxon>Kitasatosporales</taxon>
        <taxon>Streptomycetaceae</taxon>
        <taxon>Streptomyces</taxon>
    </lineage>
</organism>
<gene>
    <name evidence="5" type="ORF">GCM10010276_89570</name>
</gene>
<evidence type="ECO:0000256" key="3">
    <source>
        <dbReference type="PROSITE-ProRule" id="PRU00221"/>
    </source>
</evidence>
<dbReference type="PROSITE" id="PS50082">
    <property type="entry name" value="WD_REPEATS_2"/>
    <property type="match status" value="5"/>
</dbReference>
<proteinExistence type="predicted"/>
<dbReference type="Proteomes" id="UP001501777">
    <property type="component" value="Unassembled WGS sequence"/>
</dbReference>
<keyword evidence="1 3" id="KW-0853">WD repeat</keyword>
<sequence length="622" mass="66446">MTQNKADSNASYQTALREMGEALTDLKRRRGVPSYDRLRARGTKLFGEQCSSSKATMSNVFGGRQYLALDKLMWLVRTMLSYQDGEESSAPTRDNPILEPWRTRWYNIDALRTAARRQLAAAPSAGPAEDGEASASTLPNSEEQARNPSPSSVGKEAEPPAGRRQSRDTPFVSIRRPFNLDALSTDGRKDVAALALSPDGWVAAVGPDQVIQLWAPKTATGPGRPLEGARDGAVAIAFSPEGQLRTLCDGRVLREWDPETHFQVTAFLIGDKDGGATCGAFSPDGRLLATAEGYRGLARVWDLETREALDVSFSFPSVTAVAFSPDGLLATGHRDGSIRQWDLETRTQHGERLVVGLTPDEPVRGLAFSPDGVLLVTRDENGLGRVWDLETGKALDDPFPGAAVPPVTASVFSPDGLLATGHRDGSIRLWTQPAAPPVPSVALPLAARAALYGMHRGQPVELGARLKHDSPVLATAFAPDGRLATGASDGTVQLWDPVTRAALSPRLHHHGPARVVAFSPDGKHLAIADDYGVRLSPSAGDTDRGPYLNGNHGLVRAVAFSPDGQHLAIGDDNHVQMWDVRASAPLGNPSVHSGFLTNWWPSRPTGSSSPHAGKTVSSCGTL</sequence>
<dbReference type="CDD" id="cd00200">
    <property type="entry name" value="WD40"/>
    <property type="match status" value="1"/>
</dbReference>
<dbReference type="EMBL" id="BAAASG010000040">
    <property type="protein sequence ID" value="GAA2524294.1"/>
    <property type="molecule type" value="Genomic_DNA"/>
</dbReference>
<feature type="compositionally biased region" description="Polar residues" evidence="4">
    <location>
        <begin position="134"/>
        <end position="152"/>
    </location>
</feature>
<evidence type="ECO:0000313" key="6">
    <source>
        <dbReference type="Proteomes" id="UP001501777"/>
    </source>
</evidence>
<feature type="region of interest" description="Disordered" evidence="4">
    <location>
        <begin position="602"/>
        <end position="622"/>
    </location>
</feature>
<feature type="repeat" description="WD" evidence="3">
    <location>
        <begin position="548"/>
        <end position="588"/>
    </location>
</feature>
<name>A0ABN3NKR8_STRLO</name>
<dbReference type="Gene3D" id="2.130.10.10">
    <property type="entry name" value="YVTN repeat-like/Quinoprotein amine dehydrogenase"/>
    <property type="match status" value="3"/>
</dbReference>
<dbReference type="InterPro" id="IPR015943">
    <property type="entry name" value="WD40/YVTN_repeat-like_dom_sf"/>
</dbReference>
<evidence type="ECO:0000256" key="4">
    <source>
        <dbReference type="SAM" id="MobiDB-lite"/>
    </source>
</evidence>
<dbReference type="InterPro" id="IPR011047">
    <property type="entry name" value="Quinoprotein_ADH-like_sf"/>
</dbReference>
<dbReference type="RefSeq" id="WP_344407133.1">
    <property type="nucleotide sequence ID" value="NZ_BAAASG010000040.1"/>
</dbReference>
<dbReference type="PANTHER" id="PTHR19879">
    <property type="entry name" value="TRANSCRIPTION INITIATION FACTOR TFIID"/>
    <property type="match status" value="1"/>
</dbReference>
<keyword evidence="6" id="KW-1185">Reference proteome</keyword>
<feature type="repeat" description="WD" evidence="3">
    <location>
        <begin position="363"/>
        <end position="397"/>
    </location>
</feature>
<evidence type="ECO:0000256" key="2">
    <source>
        <dbReference type="ARBA" id="ARBA00022737"/>
    </source>
</evidence>
<feature type="repeat" description="WD" evidence="3">
    <location>
        <begin position="465"/>
        <end position="496"/>
    </location>
</feature>
<comment type="caution">
    <text evidence="5">The sequence shown here is derived from an EMBL/GenBank/DDBJ whole genome shotgun (WGS) entry which is preliminary data.</text>
</comment>
<feature type="repeat" description="WD" evidence="3">
    <location>
        <begin position="318"/>
        <end position="351"/>
    </location>
</feature>